<protein>
    <submittedName>
        <fullName evidence="2">Uncharacterized protein</fullName>
    </submittedName>
</protein>
<evidence type="ECO:0000256" key="1">
    <source>
        <dbReference type="SAM" id="Phobius"/>
    </source>
</evidence>
<keyword evidence="1" id="KW-0812">Transmembrane</keyword>
<feature type="transmembrane region" description="Helical" evidence="1">
    <location>
        <begin position="20"/>
        <end position="40"/>
    </location>
</feature>
<feature type="transmembrane region" description="Helical" evidence="1">
    <location>
        <begin position="46"/>
        <end position="66"/>
    </location>
</feature>
<sequence>MPSDNNENLPAFKEYLLLKLLQTSCIFALLVVVVFCSYYFEIQLLIDVWSKSLLLMLATIMTGMVMKEPGVGEVPVTYLFGLSLFLATPFFAVAWGLYRNFVLPTDGDMEVTMGSLSLGVFVCLMIVIFGRKLGSELCRSNA</sequence>
<dbReference type="KEGG" id="vbr:A6E01_19390"/>
<dbReference type="AlphaFoldDB" id="A0AAN0XZA8"/>
<feature type="transmembrane region" description="Helical" evidence="1">
    <location>
        <begin position="110"/>
        <end position="130"/>
    </location>
</feature>
<dbReference type="RefSeq" id="WP_065211142.1">
    <property type="nucleotide sequence ID" value="NZ_CP016179.1"/>
</dbReference>
<keyword evidence="1" id="KW-0472">Membrane</keyword>
<evidence type="ECO:0000313" key="3">
    <source>
        <dbReference type="Proteomes" id="UP000092018"/>
    </source>
</evidence>
<evidence type="ECO:0000313" key="2">
    <source>
        <dbReference type="EMBL" id="ANO35380.1"/>
    </source>
</evidence>
<organism evidence="2 3">
    <name type="scientific">Vibrio breoganii</name>
    <dbReference type="NCBI Taxonomy" id="553239"/>
    <lineage>
        <taxon>Bacteria</taxon>
        <taxon>Pseudomonadati</taxon>
        <taxon>Pseudomonadota</taxon>
        <taxon>Gammaproteobacteria</taxon>
        <taxon>Vibrionales</taxon>
        <taxon>Vibrionaceae</taxon>
        <taxon>Vibrio</taxon>
    </lineage>
</organism>
<reference evidence="2 3" key="1">
    <citation type="submission" date="2016-06" db="EMBL/GenBank/DDBJ databases">
        <title>Adaptive Radiation by Waves of Gene Transfer Leads to Fine-Scale Resource Partitioning in Marine Microbes.</title>
        <authorList>
            <person name="Hehemann J.-H."/>
            <person name="Arevalo P."/>
            <person name="Datta M.S."/>
            <person name="Yu X."/>
            <person name="Corzett C."/>
            <person name="Henschel A."/>
            <person name="Preheim S.P."/>
            <person name="Timberlake S."/>
            <person name="Alm E.J."/>
            <person name="Polz M.F."/>
        </authorList>
    </citation>
    <scope>NUCLEOTIDE SEQUENCE [LARGE SCALE GENOMIC DNA]</scope>
    <source>
        <strain evidence="2 3">FF50</strain>
        <plasmid evidence="2 3">unnamed1</plasmid>
    </source>
</reference>
<gene>
    <name evidence="2" type="ORF">A6E01_19390</name>
</gene>
<keyword evidence="1" id="KW-1133">Transmembrane helix</keyword>
<accession>A0AAN0XZA8</accession>
<name>A0AAN0XZA8_9VIBR</name>
<dbReference type="Proteomes" id="UP000092018">
    <property type="component" value="Plasmid unnamed1"/>
</dbReference>
<proteinExistence type="predicted"/>
<geneLocation type="plasmid" evidence="2 3">
    <name>unnamed1</name>
</geneLocation>
<dbReference type="EMBL" id="CP016179">
    <property type="protein sequence ID" value="ANO35380.1"/>
    <property type="molecule type" value="Genomic_DNA"/>
</dbReference>
<keyword evidence="2" id="KW-0614">Plasmid</keyword>
<feature type="transmembrane region" description="Helical" evidence="1">
    <location>
        <begin position="78"/>
        <end position="98"/>
    </location>
</feature>